<accession>A0ABP5BNC8</accession>
<dbReference type="InterPro" id="IPR015004">
    <property type="entry name" value="MesX"/>
</dbReference>
<proteinExistence type="predicted"/>
<evidence type="ECO:0000313" key="1">
    <source>
        <dbReference type="EMBL" id="GAA1948536.1"/>
    </source>
</evidence>
<protein>
    <submittedName>
        <fullName evidence="1">DUF1852 family protein</fullName>
    </submittedName>
</protein>
<dbReference type="Proteomes" id="UP001499933">
    <property type="component" value="Unassembled WGS sequence"/>
</dbReference>
<dbReference type="Pfam" id="PF08908">
    <property type="entry name" value="MesX"/>
    <property type="match status" value="1"/>
</dbReference>
<keyword evidence="2" id="KW-1185">Reference proteome</keyword>
<dbReference type="EMBL" id="BAAAOG010000001">
    <property type="protein sequence ID" value="GAA1948536.1"/>
    <property type="molecule type" value="Genomic_DNA"/>
</dbReference>
<organism evidence="1 2">
    <name type="scientific">Microbacterium deminutum</name>
    <dbReference type="NCBI Taxonomy" id="344164"/>
    <lineage>
        <taxon>Bacteria</taxon>
        <taxon>Bacillati</taxon>
        <taxon>Actinomycetota</taxon>
        <taxon>Actinomycetes</taxon>
        <taxon>Micrococcales</taxon>
        <taxon>Microbacteriaceae</taxon>
        <taxon>Microbacterium</taxon>
    </lineage>
</organism>
<reference evidence="2" key="1">
    <citation type="journal article" date="2019" name="Int. J. Syst. Evol. Microbiol.">
        <title>The Global Catalogue of Microorganisms (GCM) 10K type strain sequencing project: providing services to taxonomists for standard genome sequencing and annotation.</title>
        <authorList>
            <consortium name="The Broad Institute Genomics Platform"/>
            <consortium name="The Broad Institute Genome Sequencing Center for Infectious Disease"/>
            <person name="Wu L."/>
            <person name="Ma J."/>
        </authorList>
    </citation>
    <scope>NUCLEOTIDE SEQUENCE [LARGE SCALE GENOMIC DNA]</scope>
    <source>
        <strain evidence="2">JCM 14901</strain>
    </source>
</reference>
<comment type="caution">
    <text evidence="1">The sequence shown here is derived from an EMBL/GenBank/DDBJ whole genome shotgun (WGS) entry which is preliminary data.</text>
</comment>
<name>A0ABP5BNC8_9MICO</name>
<gene>
    <name evidence="1" type="ORF">GCM10009776_08190</name>
</gene>
<sequence>MEASLPKAEPRPSPTGLAIMADEFTFSFTTTRFDEDYSPSESSRMTTNFANLARGEQRQQNLRNTLAMINRRFNDLAHWDNPNGDRYVVELEIVSVQLQFAAEGAHQQFPLLEILDTQIVDRWTGARHHGIVGNNFSSYVRDFDFSVLLPAFNEGAIKPSVPDDFGDLHGKLFQHFLDSAAYEERFAKSPVICISVSTSKTYHRTANHHPVLGVEYQQDEFSLTDEYFGKMGLRVRYFMPRGSVAPLAFYFRGDLLNDYSNLQLISTISTMETFQKIYRPEIYNANSAAPAVYRPSLEAQDYSLTEIAYDRVERSQLAITQGKYTEEHFITPHREVLEQWAGGYLTRVA</sequence>
<evidence type="ECO:0000313" key="2">
    <source>
        <dbReference type="Proteomes" id="UP001499933"/>
    </source>
</evidence>
<dbReference type="PIRSF" id="PIRSF034367">
    <property type="entry name" value="DUF1852"/>
    <property type="match status" value="1"/>
</dbReference>